<dbReference type="EMBL" id="FOQO01000006">
    <property type="protein sequence ID" value="SFI85180.1"/>
    <property type="molecule type" value="Genomic_DNA"/>
</dbReference>
<dbReference type="InterPro" id="IPR029475">
    <property type="entry name" value="DUF6807"/>
</dbReference>
<evidence type="ECO:0000313" key="2">
    <source>
        <dbReference type="Proteomes" id="UP000198670"/>
    </source>
</evidence>
<gene>
    <name evidence="1" type="ORF">SAMN05444682_10661</name>
</gene>
<name>A0A1I3LKZ4_9SPHI</name>
<reference evidence="1 2" key="1">
    <citation type="submission" date="2016-10" db="EMBL/GenBank/DDBJ databases">
        <authorList>
            <person name="de Groot N.N."/>
        </authorList>
    </citation>
    <scope>NUCLEOTIDE SEQUENCE [LARGE SCALE GENOMIC DNA]</scope>
    <source>
        <strain evidence="1 2">RK1</strain>
    </source>
</reference>
<keyword evidence="2" id="KW-1185">Reference proteome</keyword>
<accession>A0A1I3LKZ4</accession>
<dbReference type="RefSeq" id="WP_090627424.1">
    <property type="nucleotide sequence ID" value="NZ_FOQO01000006.1"/>
</dbReference>
<dbReference type="AlphaFoldDB" id="A0A1I3LKZ4"/>
<evidence type="ECO:0000313" key="1">
    <source>
        <dbReference type="EMBL" id="SFI85180.1"/>
    </source>
</evidence>
<proteinExistence type="predicted"/>
<dbReference type="OrthoDB" id="2540540at2"/>
<dbReference type="STRING" id="1477437.SAMN05444682_10661"/>
<dbReference type="PROSITE" id="PS51257">
    <property type="entry name" value="PROKAR_LIPOPROTEIN"/>
    <property type="match status" value="1"/>
</dbReference>
<protein>
    <submittedName>
        <fullName evidence="1">Methane oxygenase PmoA</fullName>
    </submittedName>
</protein>
<dbReference type="Proteomes" id="UP000198670">
    <property type="component" value="Unassembled WGS sequence"/>
</dbReference>
<dbReference type="Pfam" id="PF14100">
    <property type="entry name" value="DUF6807"/>
    <property type="match status" value="1"/>
</dbReference>
<organism evidence="1 2">
    <name type="scientific">Parapedobacter indicus</name>
    <dbReference type="NCBI Taxonomy" id="1477437"/>
    <lineage>
        <taxon>Bacteria</taxon>
        <taxon>Pseudomonadati</taxon>
        <taxon>Bacteroidota</taxon>
        <taxon>Sphingobacteriia</taxon>
        <taxon>Sphingobacteriales</taxon>
        <taxon>Sphingobacteriaceae</taxon>
        <taxon>Parapedobacter</taxon>
    </lineage>
</organism>
<sequence length="356" mass="39497">MKIQPILAGWVVCLFSFGCSQGTKTSDQDEKEALKVTFEKDEAGNKVDVRVDGKLFTSYWWPDSVYKPILYPILTAKGTPVTRGFPIKTRQGERQDHRHQVGNWFNYGNVNGFDFWGNGSTGKRNEINGGAIQHVSIGTLKEGAGKASMEVNASWVDPKGNELLSEHTVFHFIAEDSVRIIDRVATWTATNGDVLFKDTKEGSFGIRVARQLELPSKEDVTLTDVHGNPTTVTSMSNEGITGNYRSSEGVTGEAVWGTRAKWMDLYGNIDDEQISLVIVDHPKNLNYPTYWHARGYGLFAANPFGVKDFTGGAEELNYTLASGESLTMRYRIIVGGGLPLTDEQINAYADEFARNY</sequence>